<dbReference type="EMBL" id="JBHUFA010000001">
    <property type="protein sequence ID" value="MFD1695419.1"/>
    <property type="molecule type" value="Genomic_DNA"/>
</dbReference>
<feature type="transmembrane region" description="Helical" evidence="1">
    <location>
        <begin position="12"/>
        <end position="30"/>
    </location>
</feature>
<dbReference type="RefSeq" id="WP_149890845.1">
    <property type="nucleotide sequence ID" value="NZ_JBHUFA010000001.1"/>
</dbReference>
<sequence length="167" mass="18399">MPSLLSRYATPFTTGFFLVSLVSGIALFFHWNSSLFHSMHEWLSMVLILPFVLHVWKNWRPFLAYFKRMPMVAALVLSVVAALPFMIPSSGPARGGNPMVAIANKVQSASLETVAPLYGLSPEAFQAELETRGWKAPDLTRSLRAVAADNGKSTGEIYGLLSDLGRR</sequence>
<protein>
    <submittedName>
        <fullName evidence="2">DUF4405 domain-containing protein</fullName>
    </submittedName>
</protein>
<feature type="transmembrane region" description="Helical" evidence="1">
    <location>
        <begin position="71"/>
        <end position="87"/>
    </location>
</feature>
<reference evidence="3" key="1">
    <citation type="journal article" date="2019" name="Int. J. Syst. Evol. Microbiol.">
        <title>The Global Catalogue of Microorganisms (GCM) 10K type strain sequencing project: providing services to taxonomists for standard genome sequencing and annotation.</title>
        <authorList>
            <consortium name="The Broad Institute Genomics Platform"/>
            <consortium name="The Broad Institute Genome Sequencing Center for Infectious Disease"/>
            <person name="Wu L."/>
            <person name="Ma J."/>
        </authorList>
    </citation>
    <scope>NUCLEOTIDE SEQUENCE [LARGE SCALE GENOMIC DNA]</scope>
    <source>
        <strain evidence="3">JCM 3369</strain>
    </source>
</reference>
<keyword evidence="1" id="KW-0472">Membrane</keyword>
<accession>A0ABW4JVY3</accession>
<gene>
    <name evidence="2" type="ORF">ACFSC7_07810</name>
</gene>
<keyword evidence="3" id="KW-1185">Reference proteome</keyword>
<proteinExistence type="predicted"/>
<keyword evidence="1" id="KW-1133">Transmembrane helix</keyword>
<evidence type="ECO:0000256" key="1">
    <source>
        <dbReference type="SAM" id="Phobius"/>
    </source>
</evidence>
<name>A0ABW4JVY3_9HYPH</name>
<organism evidence="2 3">
    <name type="scientific">Roseibium aestuarii</name>
    <dbReference type="NCBI Taxonomy" id="2600299"/>
    <lineage>
        <taxon>Bacteria</taxon>
        <taxon>Pseudomonadati</taxon>
        <taxon>Pseudomonadota</taxon>
        <taxon>Alphaproteobacteria</taxon>
        <taxon>Hyphomicrobiales</taxon>
        <taxon>Stappiaceae</taxon>
        <taxon>Roseibium</taxon>
    </lineage>
</organism>
<keyword evidence="1" id="KW-0812">Transmembrane</keyword>
<evidence type="ECO:0000313" key="2">
    <source>
        <dbReference type="EMBL" id="MFD1695419.1"/>
    </source>
</evidence>
<comment type="caution">
    <text evidence="2">The sequence shown here is derived from an EMBL/GenBank/DDBJ whole genome shotgun (WGS) entry which is preliminary data.</text>
</comment>
<dbReference type="Proteomes" id="UP001597327">
    <property type="component" value="Unassembled WGS sequence"/>
</dbReference>
<feature type="transmembrane region" description="Helical" evidence="1">
    <location>
        <begin position="42"/>
        <end position="59"/>
    </location>
</feature>
<evidence type="ECO:0000313" key="3">
    <source>
        <dbReference type="Proteomes" id="UP001597327"/>
    </source>
</evidence>